<feature type="domain" description="Rho-GAP" evidence="2">
    <location>
        <begin position="2"/>
        <end position="126"/>
    </location>
</feature>
<evidence type="ECO:0000259" key="2">
    <source>
        <dbReference type="PROSITE" id="PS50238"/>
    </source>
</evidence>
<evidence type="ECO:0000313" key="4">
    <source>
        <dbReference type="Proteomes" id="UP001176940"/>
    </source>
</evidence>
<dbReference type="EMBL" id="CAUEEQ010013922">
    <property type="protein sequence ID" value="CAJ0937895.1"/>
    <property type="molecule type" value="Genomic_DNA"/>
</dbReference>
<dbReference type="InterPro" id="IPR008936">
    <property type="entry name" value="Rho_GTPase_activation_prot"/>
</dbReference>
<dbReference type="Proteomes" id="UP001176940">
    <property type="component" value="Unassembled WGS sequence"/>
</dbReference>
<dbReference type="PROSITE" id="PS50238">
    <property type="entry name" value="RHOGAP"/>
    <property type="match status" value="1"/>
</dbReference>
<dbReference type="SUPFAM" id="SSF48350">
    <property type="entry name" value="GTPase activation domain, GAP"/>
    <property type="match status" value="1"/>
</dbReference>
<protein>
    <recommendedName>
        <fullName evidence="2">Rho-GAP domain-containing protein</fullName>
    </recommendedName>
</protein>
<name>A0ABN9LGX1_9NEOB</name>
<accession>A0ABN9LGX1</accession>
<evidence type="ECO:0000256" key="1">
    <source>
        <dbReference type="ARBA" id="ARBA00022468"/>
    </source>
</evidence>
<feature type="non-terminal residue" evidence="3">
    <location>
        <position position="126"/>
    </location>
</feature>
<dbReference type="PANTHER" id="PTHR15729:SF12">
    <property type="entry name" value="RHO GTPASE-ACTIVATING PROTEIN 30"/>
    <property type="match status" value="1"/>
</dbReference>
<dbReference type="Pfam" id="PF00620">
    <property type="entry name" value="RhoGAP"/>
    <property type="match status" value="1"/>
</dbReference>
<organism evidence="3 4">
    <name type="scientific">Ranitomeya imitator</name>
    <name type="common">mimic poison frog</name>
    <dbReference type="NCBI Taxonomy" id="111125"/>
    <lineage>
        <taxon>Eukaryota</taxon>
        <taxon>Metazoa</taxon>
        <taxon>Chordata</taxon>
        <taxon>Craniata</taxon>
        <taxon>Vertebrata</taxon>
        <taxon>Euteleostomi</taxon>
        <taxon>Amphibia</taxon>
        <taxon>Batrachia</taxon>
        <taxon>Anura</taxon>
        <taxon>Neobatrachia</taxon>
        <taxon>Hyloidea</taxon>
        <taxon>Dendrobatidae</taxon>
        <taxon>Dendrobatinae</taxon>
        <taxon>Ranitomeya</taxon>
    </lineage>
</organism>
<dbReference type="InterPro" id="IPR051576">
    <property type="entry name" value="PX-Rho_GAP"/>
</dbReference>
<dbReference type="PANTHER" id="PTHR15729">
    <property type="entry name" value="CDC42 GTPASE-ACTIVATING PROTEIN"/>
    <property type="match status" value="1"/>
</dbReference>
<keyword evidence="4" id="KW-1185">Reference proteome</keyword>
<gene>
    <name evidence="3" type="ORF">RIMI_LOCUS7368789</name>
</gene>
<dbReference type="SMART" id="SM00324">
    <property type="entry name" value="RhoGAP"/>
    <property type="match status" value="1"/>
</dbReference>
<sequence>MRDLEQFSKERAPKFQLRDVLKSCAEFVEEHGIVDGIYRLCGIASNVQKLRQEFDIERPPDLNKSTYLQDVHCVSSLCKAYFRELPNPLLTYQLYDKFADAVAIQLEEQRLIKIREVLKELPFSHY</sequence>
<reference evidence="3" key="1">
    <citation type="submission" date="2023-07" db="EMBL/GenBank/DDBJ databases">
        <authorList>
            <person name="Stuckert A."/>
        </authorList>
    </citation>
    <scope>NUCLEOTIDE SEQUENCE</scope>
</reference>
<proteinExistence type="predicted"/>
<dbReference type="InterPro" id="IPR000198">
    <property type="entry name" value="RhoGAP_dom"/>
</dbReference>
<evidence type="ECO:0000313" key="3">
    <source>
        <dbReference type="EMBL" id="CAJ0937895.1"/>
    </source>
</evidence>
<keyword evidence="1" id="KW-0343">GTPase activation</keyword>
<comment type="caution">
    <text evidence="3">The sequence shown here is derived from an EMBL/GenBank/DDBJ whole genome shotgun (WGS) entry which is preliminary data.</text>
</comment>
<dbReference type="Gene3D" id="1.10.555.10">
    <property type="entry name" value="Rho GTPase activation protein"/>
    <property type="match status" value="1"/>
</dbReference>